<dbReference type="EMBL" id="JADLQX010000101">
    <property type="protein sequence ID" value="MBF6303004.1"/>
    <property type="molecule type" value="Genomic_DNA"/>
</dbReference>
<accession>A0ABS0D2I3</accession>
<gene>
    <name evidence="1" type="ORF">IU459_36685</name>
</gene>
<evidence type="ECO:0000313" key="2">
    <source>
        <dbReference type="Proteomes" id="UP000702209"/>
    </source>
</evidence>
<keyword evidence="2" id="KW-1185">Reference proteome</keyword>
<evidence type="ECO:0008006" key="3">
    <source>
        <dbReference type="Google" id="ProtNLM"/>
    </source>
</evidence>
<evidence type="ECO:0000313" key="1">
    <source>
        <dbReference type="EMBL" id="MBF6303004.1"/>
    </source>
</evidence>
<dbReference type="SUPFAM" id="SSF53474">
    <property type="entry name" value="alpha/beta-Hydrolases"/>
    <property type="match status" value="1"/>
</dbReference>
<dbReference type="Gene3D" id="3.40.50.1820">
    <property type="entry name" value="alpha/beta hydrolase"/>
    <property type="match status" value="1"/>
</dbReference>
<comment type="caution">
    <text evidence="1">The sequence shown here is derived from an EMBL/GenBank/DDBJ whole genome shotgun (WGS) entry which is preliminary data.</text>
</comment>
<reference evidence="1 2" key="1">
    <citation type="submission" date="2020-10" db="EMBL/GenBank/DDBJ databases">
        <title>Identification of Nocardia species via Next-generation sequencing and recognition of intraspecies genetic diversity.</title>
        <authorList>
            <person name="Li P."/>
            <person name="Li P."/>
            <person name="Lu B."/>
        </authorList>
    </citation>
    <scope>NUCLEOTIDE SEQUENCE [LARGE SCALE GENOMIC DNA]</scope>
    <source>
        <strain evidence="1 2">BJ06-0157</strain>
    </source>
</reference>
<name>A0ABS0D2I3_9NOCA</name>
<dbReference type="RefSeq" id="WP_195134181.1">
    <property type="nucleotide sequence ID" value="NZ_JADLQX010000101.1"/>
</dbReference>
<protein>
    <recommendedName>
        <fullName evidence="3">Cutinase family protein</fullName>
    </recommendedName>
</protein>
<dbReference type="Proteomes" id="UP000702209">
    <property type="component" value="Unassembled WGS sequence"/>
</dbReference>
<dbReference type="InterPro" id="IPR029058">
    <property type="entry name" value="AB_hydrolase_fold"/>
</dbReference>
<proteinExistence type="predicted"/>
<sequence length="183" mass="20112">MEVESTPNPVVIAGYAQGAAVAGNFAADVGQSWDLHSKVIACALIADPLRPSGQMIGSDPGGYGILGERNIEKIPAYWAAAPGDLTTALSADSSLRMVPEIFNYLELASEEDMLHWGRNLIDALMREQLRPYPFAQRQWRGRGPELTRVSGYLFTRPYIDNYVQHGHAARLAQIINTEVSVRD</sequence>
<organism evidence="1 2">
    <name type="scientific">Nocardia amamiensis</name>
    <dbReference type="NCBI Taxonomy" id="404578"/>
    <lineage>
        <taxon>Bacteria</taxon>
        <taxon>Bacillati</taxon>
        <taxon>Actinomycetota</taxon>
        <taxon>Actinomycetes</taxon>
        <taxon>Mycobacteriales</taxon>
        <taxon>Nocardiaceae</taxon>
        <taxon>Nocardia</taxon>
    </lineage>
</organism>